<dbReference type="AlphaFoldDB" id="A0A913YIX5"/>
<feature type="region of interest" description="Disordered" evidence="1">
    <location>
        <begin position="304"/>
        <end position="323"/>
    </location>
</feature>
<feature type="domain" description="Glycosyl transferase CAP10" evidence="3">
    <location>
        <begin position="71"/>
        <end position="303"/>
    </location>
</feature>
<evidence type="ECO:0000259" key="3">
    <source>
        <dbReference type="SMART" id="SM00672"/>
    </source>
</evidence>
<dbReference type="SMART" id="SM00672">
    <property type="entry name" value="CAP10"/>
    <property type="match status" value="1"/>
</dbReference>
<dbReference type="InterPro" id="IPR006598">
    <property type="entry name" value="CAP10"/>
</dbReference>
<reference evidence="4" key="1">
    <citation type="submission" date="2022-11" db="UniProtKB">
        <authorList>
            <consortium name="EnsemblMetazoa"/>
        </authorList>
    </citation>
    <scope>IDENTIFICATION</scope>
</reference>
<dbReference type="GO" id="GO:0046527">
    <property type="term" value="F:glucosyltransferase activity"/>
    <property type="evidence" value="ECO:0007669"/>
    <property type="project" value="TreeGrafter"/>
</dbReference>
<dbReference type="InterPro" id="IPR051091">
    <property type="entry name" value="O-Glucosyltr/Glycosyltrsf_90"/>
</dbReference>
<protein>
    <recommendedName>
        <fullName evidence="3">Glycosyl transferase CAP10 domain-containing protein</fullName>
    </recommendedName>
</protein>
<dbReference type="PANTHER" id="PTHR12203">
    <property type="entry name" value="KDEL LYS-ASP-GLU-LEU CONTAINING - RELATED"/>
    <property type="match status" value="1"/>
</dbReference>
<keyword evidence="2" id="KW-0472">Membrane</keyword>
<keyword evidence="2" id="KW-0812">Transmembrane</keyword>
<name>A0A913YIX5_EXADI</name>
<accession>A0A913YIX5</accession>
<dbReference type="KEGG" id="epa:110237300"/>
<dbReference type="PANTHER" id="PTHR12203:SF122">
    <property type="entry name" value="GLYCOSYL TRANSFERASE CAP10 DOMAIN-CONTAINING PROTEIN"/>
    <property type="match status" value="1"/>
</dbReference>
<dbReference type="EnsemblMetazoa" id="XM_028658656.1">
    <property type="protein sequence ID" value="XP_028514457.1"/>
    <property type="gene ID" value="LOC110237300"/>
</dbReference>
<keyword evidence="5" id="KW-1185">Reference proteome</keyword>
<feature type="transmembrane region" description="Helical" evidence="2">
    <location>
        <begin position="6"/>
        <end position="24"/>
    </location>
</feature>
<evidence type="ECO:0000313" key="4">
    <source>
        <dbReference type="EnsemblMetazoa" id="XP_028514457.1"/>
    </source>
</evidence>
<dbReference type="RefSeq" id="XP_028514457.1">
    <property type="nucleotide sequence ID" value="XM_028658656.1"/>
</dbReference>
<feature type="compositionally biased region" description="Basic and acidic residues" evidence="1">
    <location>
        <begin position="308"/>
        <end position="323"/>
    </location>
</feature>
<evidence type="ECO:0000313" key="5">
    <source>
        <dbReference type="Proteomes" id="UP000887567"/>
    </source>
</evidence>
<dbReference type="OMA" id="XHKYQIN"/>
<proteinExistence type="predicted"/>
<dbReference type="Proteomes" id="UP000887567">
    <property type="component" value="Unplaced"/>
</dbReference>
<dbReference type="OrthoDB" id="541052at2759"/>
<dbReference type="Pfam" id="PF05686">
    <property type="entry name" value="Glyco_transf_90"/>
    <property type="match status" value="1"/>
</dbReference>
<dbReference type="GO" id="GO:0012505">
    <property type="term" value="C:endomembrane system"/>
    <property type="evidence" value="ECO:0007669"/>
    <property type="project" value="TreeGrafter"/>
</dbReference>
<dbReference type="GeneID" id="110237300"/>
<keyword evidence="2" id="KW-1133">Transmembrane helix</keyword>
<sequence>MILNYLYLLVLKVGLICICVRGWTISRKKTMIWGPGLENDAVLPARYFFIQAVDTQGRNLDGVYHEGCYCPQEEPVHWETALNCPMNYTQINRDLYNFPKINLKRLAKEGVDRFGIHNALCHYSVVNNKIYRKTHGEHVGFSMFMDNILLSMVIMGRKKPELYDVALTNFFFFPYDEKKYGPKMKHISFFDFFKWKYQINIDGTVAAYRFPYLIAGDAVVFKQDSNYYEHFYKELKPWVHYIPFKRDLSDIEDKLNWAIHNDQKAQKIAQQAQQFARENLQARDVFCYHWVLFKEYARRQSTKPKIHKGMEHIKQPDDHESQCDCLRRPN</sequence>
<organism evidence="4 5">
    <name type="scientific">Exaiptasia diaphana</name>
    <name type="common">Tropical sea anemone</name>
    <name type="synonym">Aiptasia pulchella</name>
    <dbReference type="NCBI Taxonomy" id="2652724"/>
    <lineage>
        <taxon>Eukaryota</taxon>
        <taxon>Metazoa</taxon>
        <taxon>Cnidaria</taxon>
        <taxon>Anthozoa</taxon>
        <taxon>Hexacorallia</taxon>
        <taxon>Actiniaria</taxon>
        <taxon>Aiptasiidae</taxon>
        <taxon>Exaiptasia</taxon>
    </lineage>
</organism>
<evidence type="ECO:0000256" key="1">
    <source>
        <dbReference type="SAM" id="MobiDB-lite"/>
    </source>
</evidence>
<evidence type="ECO:0000256" key="2">
    <source>
        <dbReference type="SAM" id="Phobius"/>
    </source>
</evidence>